<reference evidence="2" key="1">
    <citation type="submission" date="2022-11" db="UniProtKB">
        <authorList>
            <consortium name="WormBaseParasite"/>
        </authorList>
    </citation>
    <scope>IDENTIFICATION</scope>
</reference>
<name>A0A915J047_ROMCU</name>
<evidence type="ECO:0000313" key="2">
    <source>
        <dbReference type="WBParaSite" id="nRc.2.0.1.t19459-RA"/>
    </source>
</evidence>
<dbReference type="Proteomes" id="UP000887565">
    <property type="component" value="Unplaced"/>
</dbReference>
<keyword evidence="1" id="KW-1185">Reference proteome</keyword>
<dbReference type="WBParaSite" id="nRc.2.0.1.t19459-RA">
    <property type="protein sequence ID" value="nRc.2.0.1.t19459-RA"/>
    <property type="gene ID" value="nRc.2.0.1.g19459"/>
</dbReference>
<proteinExistence type="predicted"/>
<organism evidence="1 2">
    <name type="scientific">Romanomermis culicivorax</name>
    <name type="common">Nematode worm</name>
    <dbReference type="NCBI Taxonomy" id="13658"/>
    <lineage>
        <taxon>Eukaryota</taxon>
        <taxon>Metazoa</taxon>
        <taxon>Ecdysozoa</taxon>
        <taxon>Nematoda</taxon>
        <taxon>Enoplea</taxon>
        <taxon>Dorylaimia</taxon>
        <taxon>Mermithida</taxon>
        <taxon>Mermithoidea</taxon>
        <taxon>Mermithidae</taxon>
        <taxon>Romanomermis</taxon>
    </lineage>
</organism>
<dbReference type="AlphaFoldDB" id="A0A915J047"/>
<accession>A0A915J047</accession>
<sequence length="140" mass="15452">MMLNYGCNLAILMAATRGTAKCRLMLTPAMTKFKTPMCFHRGFLTWLRPTKKSIASSSNTSAYSFLPHVTDCTTNADASGHWDRGGHPATRTTQIRHHSSPMQCKALGQSIWPKNTLTCPGCCSMTHSRLRLLPPPMSPN</sequence>
<evidence type="ECO:0000313" key="1">
    <source>
        <dbReference type="Proteomes" id="UP000887565"/>
    </source>
</evidence>
<protein>
    <submittedName>
        <fullName evidence="2">Secreted protein</fullName>
    </submittedName>
</protein>